<comment type="caution">
    <text evidence="1">The sequence shown here is derived from an EMBL/GenBank/DDBJ whole genome shotgun (WGS) entry which is preliminary data.</text>
</comment>
<protein>
    <submittedName>
        <fullName evidence="1">Uncharacterized protein</fullName>
    </submittedName>
</protein>
<dbReference type="AlphaFoldDB" id="A0AAN5S025"/>
<organism evidence="1 2">
    <name type="scientific">Morganella morganii</name>
    <name type="common">Proteus morganii</name>
    <dbReference type="NCBI Taxonomy" id="582"/>
    <lineage>
        <taxon>Bacteria</taxon>
        <taxon>Pseudomonadati</taxon>
        <taxon>Pseudomonadota</taxon>
        <taxon>Gammaproteobacteria</taxon>
        <taxon>Enterobacterales</taxon>
        <taxon>Morganellaceae</taxon>
        <taxon>Morganella</taxon>
    </lineage>
</organism>
<gene>
    <name evidence="1" type="ORF">I8608_002101</name>
</gene>
<proteinExistence type="predicted"/>
<sequence>MIFRMQMNISGDRAPPETRPAVHRAVYYHDRAISGRCSTVSKQRCQ</sequence>
<accession>A0AAN5S025</accession>
<dbReference type="EMBL" id="DACSWI010000005">
    <property type="protein sequence ID" value="HAT3809243.1"/>
    <property type="molecule type" value="Genomic_DNA"/>
</dbReference>
<evidence type="ECO:0000313" key="1">
    <source>
        <dbReference type="EMBL" id="HAT3809243.1"/>
    </source>
</evidence>
<name>A0AAN5S025_MORMO</name>
<dbReference type="Proteomes" id="UP000865968">
    <property type="component" value="Unassembled WGS sequence"/>
</dbReference>
<reference evidence="1" key="2">
    <citation type="submission" date="2020-10" db="EMBL/GenBank/DDBJ databases">
        <authorList>
            <consortium name="NCBI Pathogen Detection Project"/>
        </authorList>
    </citation>
    <scope>NUCLEOTIDE SEQUENCE</scope>
    <source>
        <strain evidence="1">Morganella morganii ARLG-3209</strain>
    </source>
</reference>
<evidence type="ECO:0000313" key="2">
    <source>
        <dbReference type="Proteomes" id="UP000865968"/>
    </source>
</evidence>
<reference evidence="1" key="1">
    <citation type="journal article" date="2018" name="Genome Biol.">
        <title>SKESA: strategic k-mer extension for scrupulous assemblies.</title>
        <authorList>
            <person name="Souvorov A."/>
            <person name="Agarwala R."/>
            <person name="Lipman D.J."/>
        </authorList>
    </citation>
    <scope>NUCLEOTIDE SEQUENCE</scope>
    <source>
        <strain evidence="1">Morganella morganii ARLG-3209</strain>
    </source>
</reference>
<dbReference type="RefSeq" id="WP_262859618.1">
    <property type="nucleotide sequence ID" value="NZ_JAHTVY010000010.1"/>
</dbReference>